<evidence type="ECO:0000313" key="2">
    <source>
        <dbReference type="Proteomes" id="UP000325466"/>
    </source>
</evidence>
<keyword evidence="2" id="KW-1185">Reference proteome</keyword>
<sequence length="127" mass="14699">MRRRFDCRDCARRIMRQKYQSNLDFIRNYKLEQGCVDCGYREHAEALEFDHLPGVNKLAHVGEMMMHSRTAIEAEIAKCEVVCANCHRVRTKGRGAANAWHDLRRRGELPPTDIAPPFQQMQLDLGA</sequence>
<organism evidence="1 2">
    <name type="scientific">Rhodococcus aetherivorans</name>
    <dbReference type="NCBI Taxonomy" id="191292"/>
    <lineage>
        <taxon>Bacteria</taxon>
        <taxon>Bacillati</taxon>
        <taxon>Actinomycetota</taxon>
        <taxon>Actinomycetes</taxon>
        <taxon>Mycobacteriales</taxon>
        <taxon>Nocardiaceae</taxon>
        <taxon>Rhodococcus</taxon>
    </lineage>
</organism>
<reference evidence="1 2" key="1">
    <citation type="journal article" date="2018" name="Biodegradation">
        <title>1,4-Dioxane degradation characteristics of Rhodococcus aetherivorans JCM 14343.</title>
        <authorList>
            <person name="Inoue D."/>
            <person name="Tsunoda T."/>
            <person name="Yamamoto N."/>
            <person name="Ike M."/>
            <person name="Sei K."/>
        </authorList>
    </citation>
    <scope>NUCLEOTIDE SEQUENCE [LARGE SCALE GENOMIC DNA]</scope>
    <source>
        <strain evidence="1 2">JCM 14343</strain>
    </source>
</reference>
<evidence type="ECO:0000313" key="1">
    <source>
        <dbReference type="EMBL" id="GES36484.1"/>
    </source>
</evidence>
<dbReference type="Proteomes" id="UP000325466">
    <property type="component" value="Unassembled WGS sequence"/>
</dbReference>
<comment type="caution">
    <text evidence="1">The sequence shown here is derived from an EMBL/GenBank/DDBJ whole genome shotgun (WGS) entry which is preliminary data.</text>
</comment>
<gene>
    <name evidence="1" type="ORF">RAJCM14343_1736</name>
</gene>
<proteinExistence type="predicted"/>
<evidence type="ECO:0008006" key="3">
    <source>
        <dbReference type="Google" id="ProtNLM"/>
    </source>
</evidence>
<protein>
    <recommendedName>
        <fullName evidence="3">HNH endonuclease</fullName>
    </recommendedName>
</protein>
<accession>A0ABQ0YIW4</accession>
<name>A0ABQ0YIW4_9NOCA</name>
<dbReference type="EMBL" id="BLAH01000067">
    <property type="protein sequence ID" value="GES36484.1"/>
    <property type="molecule type" value="Genomic_DNA"/>
</dbReference>